<feature type="domain" description="Glycoside hydrolase family 31 N-terminal" evidence="5">
    <location>
        <begin position="94"/>
        <end position="277"/>
    </location>
</feature>
<evidence type="ECO:0000256" key="1">
    <source>
        <dbReference type="ARBA" id="ARBA00007806"/>
    </source>
</evidence>
<dbReference type="PANTHER" id="PTHR43863">
    <property type="entry name" value="HYDROLASE, PUTATIVE (AFU_ORTHOLOGUE AFUA_1G03140)-RELATED"/>
    <property type="match status" value="1"/>
</dbReference>
<comment type="caution">
    <text evidence="7">The sequence shown here is derived from an EMBL/GenBank/DDBJ whole genome shotgun (WGS) entry which is preliminary data.</text>
</comment>
<evidence type="ECO:0000256" key="2">
    <source>
        <dbReference type="RuleBase" id="RU361185"/>
    </source>
</evidence>
<dbReference type="Pfam" id="PF13802">
    <property type="entry name" value="Gal_mutarotas_2"/>
    <property type="match status" value="1"/>
</dbReference>
<sequence>MDDDRTFPQRAAGSIVKPNPTTERTQRAAGPNFFRDGENVQFMWADSLVKHVFTDNVLRLEVQTVHQVHRTAQTHDSVMHQFIKEENSFGKLCVEIFFVTEHIFRLRFAGQQQTLDALTDDPEYPPPEARMLAHVPAVFPATIADGPDGAIELSSPSVRVCVQPRPFRLLAYQNNTTVPFWKQRLSDLFTSDIIPTSIATHQGREAVFESFALDPQERIFGLGERFDAVERRGRQVDFVNHDAIGTSNLRSYINVPFFFSTNGYGCFLNSNARTEWDIGMREAGTLGFSTEENYMDYFIVSGPSPKDILQRYTRDLTGNAPVPPVWSFGLWLSRNSYQSWEVVDDVVKCADKHDLPFDVIHLDTAWFQEDWNPDLEFGDRFPEPEKKMTELREQGIRVSLWQYNFVPPREDNRLYVEARDNDYLGHAVKLDGSRSKDFFNYPPDTTGWKTDDLVIDFTNPRAAEWYGQKIEALIRQGASAIKTDFGDCIPASASYLNIAGRRLSNLYSLIYNATVRRHVLNVSADSAQWARSGTAGSQRYPVHWGGDSQCSWSALQGSLRATLSIGLSGFTFFSHDLGGFIGKPTTELYIRWAQLAAFSSHVRSHGAGDDNGREPWFFGPEAVQIVGSFMRQRYQMLPYIVEQAQSSTRAGLPMVRSLVLEYPQDRNVWDIDSQFMFGSDLLVAPTLQPLAEASTHSIYLPEGTWYGFWDKQKYTSHGQWVDFASAPLAQNHVFVKDGAILCWAAPRKRTYNQVGTVQRVELYGCRDEPWACGDGQGGLVALTPGIGGWTVVDRDNVQVQVFQ</sequence>
<keyword evidence="8" id="KW-1185">Reference proteome</keyword>
<feature type="domain" description="Glycosyl hydrolase family 31 C-terminal" evidence="6">
    <location>
        <begin position="651"/>
        <end position="741"/>
    </location>
</feature>
<dbReference type="SUPFAM" id="SSF51011">
    <property type="entry name" value="Glycosyl hydrolase domain"/>
    <property type="match status" value="1"/>
</dbReference>
<dbReference type="GO" id="GO:0030246">
    <property type="term" value="F:carbohydrate binding"/>
    <property type="evidence" value="ECO:0007669"/>
    <property type="project" value="InterPro"/>
</dbReference>
<feature type="region of interest" description="Disordered" evidence="3">
    <location>
        <begin position="1"/>
        <end position="31"/>
    </location>
</feature>
<protein>
    <submittedName>
        <fullName evidence="7">Glycosyl hydrolases family 31-domain-containing protein</fullName>
    </submittedName>
</protein>
<name>A0AAD6G8A0_9EURO</name>
<dbReference type="CDD" id="cd14752">
    <property type="entry name" value="GH31_N"/>
    <property type="match status" value="1"/>
</dbReference>
<dbReference type="EMBL" id="JAPVEA010000002">
    <property type="protein sequence ID" value="KAJ5462037.1"/>
    <property type="molecule type" value="Genomic_DNA"/>
</dbReference>
<evidence type="ECO:0000313" key="8">
    <source>
        <dbReference type="Proteomes" id="UP001213681"/>
    </source>
</evidence>
<organism evidence="7 8">
    <name type="scientific">Penicillium daleae</name>
    <dbReference type="NCBI Taxonomy" id="63821"/>
    <lineage>
        <taxon>Eukaryota</taxon>
        <taxon>Fungi</taxon>
        <taxon>Dikarya</taxon>
        <taxon>Ascomycota</taxon>
        <taxon>Pezizomycotina</taxon>
        <taxon>Eurotiomycetes</taxon>
        <taxon>Eurotiomycetidae</taxon>
        <taxon>Eurotiales</taxon>
        <taxon>Aspergillaceae</taxon>
        <taxon>Penicillium</taxon>
    </lineage>
</organism>
<dbReference type="Gene3D" id="2.60.40.1760">
    <property type="entry name" value="glycosyl hydrolase (family 31)"/>
    <property type="match status" value="1"/>
</dbReference>
<dbReference type="InterPro" id="IPR025887">
    <property type="entry name" value="Glyco_hydro_31_N_dom"/>
</dbReference>
<dbReference type="GO" id="GO:0004553">
    <property type="term" value="F:hydrolase activity, hydrolyzing O-glycosyl compounds"/>
    <property type="evidence" value="ECO:0007669"/>
    <property type="project" value="InterPro"/>
</dbReference>
<dbReference type="Proteomes" id="UP001213681">
    <property type="component" value="Unassembled WGS sequence"/>
</dbReference>
<dbReference type="Pfam" id="PF21365">
    <property type="entry name" value="Glyco_hydro_31_3rd"/>
    <property type="match status" value="1"/>
</dbReference>
<dbReference type="Pfam" id="PF01055">
    <property type="entry name" value="Glyco_hydro_31_2nd"/>
    <property type="match status" value="1"/>
</dbReference>
<dbReference type="SUPFAM" id="SSF74650">
    <property type="entry name" value="Galactose mutarotase-like"/>
    <property type="match status" value="1"/>
</dbReference>
<evidence type="ECO:0000259" key="6">
    <source>
        <dbReference type="Pfam" id="PF21365"/>
    </source>
</evidence>
<keyword evidence="2 7" id="KW-0378">Hydrolase</keyword>
<feature type="domain" description="Glycoside hydrolase family 31 TIM barrel" evidence="4">
    <location>
        <begin position="321"/>
        <end position="641"/>
    </location>
</feature>
<dbReference type="GeneID" id="81597215"/>
<proteinExistence type="inferred from homology"/>
<comment type="similarity">
    <text evidence="1 2">Belongs to the glycosyl hydrolase 31 family.</text>
</comment>
<evidence type="ECO:0000313" key="7">
    <source>
        <dbReference type="EMBL" id="KAJ5462037.1"/>
    </source>
</evidence>
<dbReference type="InterPro" id="IPR000322">
    <property type="entry name" value="Glyco_hydro_31_TIM"/>
</dbReference>
<dbReference type="InterPro" id="IPR048395">
    <property type="entry name" value="Glyco_hydro_31_C"/>
</dbReference>
<evidence type="ECO:0000259" key="4">
    <source>
        <dbReference type="Pfam" id="PF01055"/>
    </source>
</evidence>
<dbReference type="PANTHER" id="PTHR43863:SF2">
    <property type="entry name" value="MALTASE-GLUCOAMYLASE"/>
    <property type="match status" value="1"/>
</dbReference>
<dbReference type="Gene3D" id="2.60.40.1180">
    <property type="entry name" value="Golgi alpha-mannosidase II"/>
    <property type="match status" value="1"/>
</dbReference>
<dbReference type="Gene3D" id="3.20.20.80">
    <property type="entry name" value="Glycosidases"/>
    <property type="match status" value="1"/>
</dbReference>
<dbReference type="InterPro" id="IPR017853">
    <property type="entry name" value="GH"/>
</dbReference>
<dbReference type="InterPro" id="IPR011013">
    <property type="entry name" value="Gal_mutarotase_sf_dom"/>
</dbReference>
<dbReference type="RefSeq" id="XP_056771079.1">
    <property type="nucleotide sequence ID" value="XM_056906972.1"/>
</dbReference>
<accession>A0AAD6G8A0</accession>
<dbReference type="SUPFAM" id="SSF51445">
    <property type="entry name" value="(Trans)glycosidases"/>
    <property type="match status" value="1"/>
</dbReference>
<dbReference type="GO" id="GO:0005975">
    <property type="term" value="P:carbohydrate metabolic process"/>
    <property type="evidence" value="ECO:0007669"/>
    <property type="project" value="InterPro"/>
</dbReference>
<reference evidence="7" key="1">
    <citation type="submission" date="2022-12" db="EMBL/GenBank/DDBJ databases">
        <authorList>
            <person name="Petersen C."/>
        </authorList>
    </citation>
    <scope>NUCLEOTIDE SEQUENCE</scope>
    <source>
        <strain evidence="7">IBT 16125</strain>
    </source>
</reference>
<keyword evidence="2" id="KW-0326">Glycosidase</keyword>
<dbReference type="InterPro" id="IPR013780">
    <property type="entry name" value="Glyco_hydro_b"/>
</dbReference>
<dbReference type="InterPro" id="IPR051816">
    <property type="entry name" value="Glycosyl_Hydrolase_31"/>
</dbReference>
<evidence type="ECO:0000259" key="5">
    <source>
        <dbReference type="Pfam" id="PF13802"/>
    </source>
</evidence>
<dbReference type="AlphaFoldDB" id="A0AAD6G8A0"/>
<reference evidence="7" key="2">
    <citation type="journal article" date="2023" name="IMA Fungus">
        <title>Comparative genomic study of the Penicillium genus elucidates a diverse pangenome and 15 lateral gene transfer events.</title>
        <authorList>
            <person name="Petersen C."/>
            <person name="Sorensen T."/>
            <person name="Nielsen M.R."/>
            <person name="Sondergaard T.E."/>
            <person name="Sorensen J.L."/>
            <person name="Fitzpatrick D.A."/>
            <person name="Frisvad J.C."/>
            <person name="Nielsen K.L."/>
        </authorList>
    </citation>
    <scope>NUCLEOTIDE SEQUENCE</scope>
    <source>
        <strain evidence="7">IBT 16125</strain>
    </source>
</reference>
<evidence type="ECO:0000256" key="3">
    <source>
        <dbReference type="SAM" id="MobiDB-lite"/>
    </source>
</evidence>
<gene>
    <name evidence="7" type="ORF">N7458_003589</name>
</gene>